<dbReference type="InterPro" id="IPR054000">
    <property type="entry name" value="MLKL_N"/>
</dbReference>
<feature type="transmembrane region" description="Helical" evidence="2">
    <location>
        <begin position="51"/>
        <end position="71"/>
    </location>
</feature>
<feature type="region of interest" description="Disordered" evidence="1">
    <location>
        <begin position="180"/>
        <end position="213"/>
    </location>
</feature>
<keyword evidence="2" id="KW-0812">Transmembrane</keyword>
<dbReference type="InParanoid" id="J4H2E8"/>
<dbReference type="RefSeq" id="XP_012180682.1">
    <property type="nucleotide sequence ID" value="XM_012325292.1"/>
</dbReference>
<organism evidence="4 5">
    <name type="scientific">Fibroporia radiculosa</name>
    <dbReference type="NCBI Taxonomy" id="599839"/>
    <lineage>
        <taxon>Eukaryota</taxon>
        <taxon>Fungi</taxon>
        <taxon>Dikarya</taxon>
        <taxon>Basidiomycota</taxon>
        <taxon>Agaricomycotina</taxon>
        <taxon>Agaricomycetes</taxon>
        <taxon>Polyporales</taxon>
        <taxon>Fibroporiaceae</taxon>
        <taxon>Fibroporia</taxon>
    </lineage>
</organism>
<gene>
    <name evidence="4" type="ORF">FIBRA_03450</name>
</gene>
<dbReference type="InterPro" id="IPR059179">
    <property type="entry name" value="MLKL-like_MCAfunc"/>
</dbReference>
<keyword evidence="2" id="KW-1133">Transmembrane helix</keyword>
<keyword evidence="5" id="KW-1185">Reference proteome</keyword>
<dbReference type="Gene3D" id="1.20.930.20">
    <property type="entry name" value="Adaptor protein Cbl, N-terminal domain"/>
    <property type="match status" value="1"/>
</dbReference>
<evidence type="ECO:0000259" key="3">
    <source>
        <dbReference type="Pfam" id="PF22215"/>
    </source>
</evidence>
<accession>J4H2E8</accession>
<sequence>MNALDDKLDDLLSTSNAAMPFPLSFRRVQSDEIFDGVTITLEAIQDASSTLGVFPFLGIIATAALGIVRTLQKVSDDRERSIRLAQRAADLVQHVQQAVSQDPEAIGVVLSENLTRLYTTLASIQSNLEKDLDQRSLVRFLRNSKMSKKLDGHIEALDRAWKVFDTMSLIAIQQTLENQAHRSRRASSTHERPGTLDSSRECVTPPISSSSNSAMLSQISSSLSSHFTFLVV</sequence>
<keyword evidence="2" id="KW-0472">Membrane</keyword>
<feature type="compositionally biased region" description="Basic and acidic residues" evidence="1">
    <location>
        <begin position="188"/>
        <end position="200"/>
    </location>
</feature>
<dbReference type="Proteomes" id="UP000006352">
    <property type="component" value="Unassembled WGS sequence"/>
</dbReference>
<dbReference type="HOGENOM" id="CLU_1194914_0_0_1"/>
<dbReference type="GO" id="GO:0007166">
    <property type="term" value="P:cell surface receptor signaling pathway"/>
    <property type="evidence" value="ECO:0007669"/>
    <property type="project" value="InterPro"/>
</dbReference>
<dbReference type="OrthoDB" id="2795723at2759"/>
<dbReference type="Pfam" id="PF22215">
    <property type="entry name" value="MLKL_N"/>
    <property type="match status" value="1"/>
</dbReference>
<dbReference type="CDD" id="cd21037">
    <property type="entry name" value="MLKL_NTD"/>
    <property type="match status" value="1"/>
</dbReference>
<protein>
    <recommendedName>
        <fullName evidence="3">Mixed lineage kinase domain-containing protein</fullName>
    </recommendedName>
</protein>
<proteinExistence type="predicted"/>
<dbReference type="STRING" id="599839.J4H2E8"/>
<evidence type="ECO:0000256" key="2">
    <source>
        <dbReference type="SAM" id="Phobius"/>
    </source>
</evidence>
<dbReference type="AlphaFoldDB" id="J4H2E8"/>
<name>J4H2E8_9APHY</name>
<evidence type="ECO:0000313" key="4">
    <source>
        <dbReference type="EMBL" id="CCM01399.1"/>
    </source>
</evidence>
<dbReference type="InterPro" id="IPR036537">
    <property type="entry name" value="Adaptor_Cbl_N_dom_sf"/>
</dbReference>
<evidence type="ECO:0000256" key="1">
    <source>
        <dbReference type="SAM" id="MobiDB-lite"/>
    </source>
</evidence>
<feature type="domain" description="Mixed lineage kinase" evidence="3">
    <location>
        <begin position="66"/>
        <end position="183"/>
    </location>
</feature>
<dbReference type="GeneID" id="24096310"/>
<evidence type="ECO:0000313" key="5">
    <source>
        <dbReference type="Proteomes" id="UP000006352"/>
    </source>
</evidence>
<reference evidence="4 5" key="1">
    <citation type="journal article" date="2012" name="Appl. Environ. Microbiol.">
        <title>Short-read sequencing for genomic analysis of the brown rot fungus Fibroporia radiculosa.</title>
        <authorList>
            <person name="Tang J.D."/>
            <person name="Perkins A.D."/>
            <person name="Sonstegard T.S."/>
            <person name="Schroeder S.G."/>
            <person name="Burgess S.C."/>
            <person name="Diehl S.V."/>
        </authorList>
    </citation>
    <scope>NUCLEOTIDE SEQUENCE [LARGE SCALE GENOMIC DNA]</scope>
    <source>
        <strain evidence="4 5">TFFH 294</strain>
    </source>
</reference>
<dbReference type="EMBL" id="HE797031">
    <property type="protein sequence ID" value="CCM01399.1"/>
    <property type="molecule type" value="Genomic_DNA"/>
</dbReference>